<evidence type="ECO:0000313" key="1">
    <source>
        <dbReference type="EMBL" id="REC72460.1"/>
    </source>
</evidence>
<accession>A0A3D9D376</accession>
<protein>
    <recommendedName>
        <fullName evidence="3">Gliding motility-associated C-terminal domain-containing protein</fullName>
    </recommendedName>
</protein>
<dbReference type="Pfam" id="PF13585">
    <property type="entry name" value="CHU_C"/>
    <property type="match status" value="1"/>
</dbReference>
<evidence type="ECO:0008006" key="3">
    <source>
        <dbReference type="Google" id="ProtNLM"/>
    </source>
</evidence>
<gene>
    <name evidence="1" type="ORF">DRF58_02300</name>
</gene>
<proteinExistence type="predicted"/>
<comment type="caution">
    <text evidence="1">The sequence shown here is derived from an EMBL/GenBank/DDBJ whole genome shotgun (WGS) entry which is preliminary data.</text>
</comment>
<organism evidence="1 2">
    <name type="scientific">Epilithonimonas hispanica</name>
    <dbReference type="NCBI Taxonomy" id="358687"/>
    <lineage>
        <taxon>Bacteria</taxon>
        <taxon>Pseudomonadati</taxon>
        <taxon>Bacteroidota</taxon>
        <taxon>Flavobacteriia</taxon>
        <taxon>Flavobacteriales</taxon>
        <taxon>Weeksellaceae</taxon>
        <taxon>Chryseobacterium group</taxon>
        <taxon>Epilithonimonas</taxon>
    </lineage>
</organism>
<sequence>MKTYFPPKAIPSSIRVCDSNLDGTPQVNLLLKDYTDRMVSEPDPENHFMFYLTPADVLSNNPIKDPENFSPNPFPNRIWVLVENLSGCYTLPSTIDFIINSSVPIMKDTFLLEQCDEANDGKEILNLNQFENQIHNSKTANFSYYPTLADLNNNVNEIVSPTSYQYDNIVHPPVIFVKVEETGYCPALVKININLKNTPIFELPAYYFCPGVGIRIEPDLSYLLPKSYTWKNPAGEIISKDSYIDNIKTEGKYSLTITIDNGCEYTEYFDIIAYEVPVITQLLGTGANSYQIIANGSKKILYSMDGINWQASNIFENIPPGPVTFYVRFEDSKCLGIPKKGLSVKINNVITPNNDGYNDQWSFHNLDVFQDQPSNLKIYDRNGILIHEQSSTTRFIWNGQYNGRVLPTSSYWYIMTLPDKVLSGWILLKNRN</sequence>
<dbReference type="NCBIfam" id="TIGR04131">
    <property type="entry name" value="Bac_Flav_CTERM"/>
    <property type="match status" value="1"/>
</dbReference>
<name>A0A3D9D376_9FLAO</name>
<dbReference type="EMBL" id="QNUG01000004">
    <property type="protein sequence ID" value="REC72460.1"/>
    <property type="molecule type" value="Genomic_DNA"/>
</dbReference>
<keyword evidence="2" id="KW-1185">Reference proteome</keyword>
<dbReference type="Proteomes" id="UP000256326">
    <property type="component" value="Unassembled WGS sequence"/>
</dbReference>
<evidence type="ECO:0000313" key="2">
    <source>
        <dbReference type="Proteomes" id="UP000256326"/>
    </source>
</evidence>
<dbReference type="AlphaFoldDB" id="A0A3D9D376"/>
<reference evidence="1 2" key="1">
    <citation type="journal article" date="2006" name="Int. J. Syst. Evol. Microbiol.">
        <title>Chryseobacterium hispanicum sp. nov., isolated from the drinking water distribution system of Sevilla, Spain.</title>
        <authorList>
            <person name="Gallego V."/>
            <person name="Garcia M.T."/>
            <person name="Ventosa A."/>
        </authorList>
    </citation>
    <scope>NUCLEOTIDE SEQUENCE [LARGE SCALE GENOMIC DNA]</scope>
    <source>
        <strain evidence="1 2">KCTC 22104</strain>
    </source>
</reference>
<dbReference type="InterPro" id="IPR026341">
    <property type="entry name" value="T9SS_type_B"/>
</dbReference>